<accession>A0A9Q1FD34</accession>
<evidence type="ECO:0000313" key="2">
    <source>
        <dbReference type="Proteomes" id="UP001152622"/>
    </source>
</evidence>
<dbReference type="EMBL" id="JAINUF010000006">
    <property type="protein sequence ID" value="KAJ8356115.1"/>
    <property type="molecule type" value="Genomic_DNA"/>
</dbReference>
<name>A0A9Q1FD34_SYNKA</name>
<protein>
    <submittedName>
        <fullName evidence="1">Uncharacterized protein</fullName>
    </submittedName>
</protein>
<gene>
    <name evidence="1" type="ORF">SKAU_G00189090</name>
</gene>
<dbReference type="Proteomes" id="UP001152622">
    <property type="component" value="Chromosome 6"/>
</dbReference>
<sequence length="238" mass="26633">MFRSDSTIVLRYEKCLVQAVYPEGTCGVATRGQAELVMPTYRAPRLIHSSWRHWVNFQPKAKSSQSFGKHEHRSVKDSVCRYQKQWPATCSEQGGRLCTSRREEGPHGLAHLEIIPTLQIAKQPLSAQRAKENQRSYGIVFILSSLTPAAARSDRRSSGLNSIAASLQPSERSTCQWASVTIETFNKLTIIPDVNLQENDKAKATVTKQSHELLSWKTSRACCAREDSGDTKQEVACK</sequence>
<dbReference type="AlphaFoldDB" id="A0A9Q1FD34"/>
<evidence type="ECO:0000313" key="1">
    <source>
        <dbReference type="EMBL" id="KAJ8356115.1"/>
    </source>
</evidence>
<organism evidence="1 2">
    <name type="scientific">Synaphobranchus kaupii</name>
    <name type="common">Kaup's arrowtooth eel</name>
    <dbReference type="NCBI Taxonomy" id="118154"/>
    <lineage>
        <taxon>Eukaryota</taxon>
        <taxon>Metazoa</taxon>
        <taxon>Chordata</taxon>
        <taxon>Craniata</taxon>
        <taxon>Vertebrata</taxon>
        <taxon>Euteleostomi</taxon>
        <taxon>Actinopterygii</taxon>
        <taxon>Neopterygii</taxon>
        <taxon>Teleostei</taxon>
        <taxon>Anguilliformes</taxon>
        <taxon>Synaphobranchidae</taxon>
        <taxon>Synaphobranchus</taxon>
    </lineage>
</organism>
<comment type="caution">
    <text evidence="1">The sequence shown here is derived from an EMBL/GenBank/DDBJ whole genome shotgun (WGS) entry which is preliminary data.</text>
</comment>
<proteinExistence type="predicted"/>
<keyword evidence="2" id="KW-1185">Reference proteome</keyword>
<reference evidence="1" key="1">
    <citation type="journal article" date="2023" name="Science">
        <title>Genome structures resolve the early diversification of teleost fishes.</title>
        <authorList>
            <person name="Parey E."/>
            <person name="Louis A."/>
            <person name="Montfort J."/>
            <person name="Bouchez O."/>
            <person name="Roques C."/>
            <person name="Iampietro C."/>
            <person name="Lluch J."/>
            <person name="Castinel A."/>
            <person name="Donnadieu C."/>
            <person name="Desvignes T."/>
            <person name="Floi Bucao C."/>
            <person name="Jouanno E."/>
            <person name="Wen M."/>
            <person name="Mejri S."/>
            <person name="Dirks R."/>
            <person name="Jansen H."/>
            <person name="Henkel C."/>
            <person name="Chen W.J."/>
            <person name="Zahm M."/>
            <person name="Cabau C."/>
            <person name="Klopp C."/>
            <person name="Thompson A.W."/>
            <person name="Robinson-Rechavi M."/>
            <person name="Braasch I."/>
            <person name="Lecointre G."/>
            <person name="Bobe J."/>
            <person name="Postlethwait J.H."/>
            <person name="Berthelot C."/>
            <person name="Roest Crollius H."/>
            <person name="Guiguen Y."/>
        </authorList>
    </citation>
    <scope>NUCLEOTIDE SEQUENCE</scope>
    <source>
        <strain evidence="1">WJC10195</strain>
    </source>
</reference>